<keyword evidence="3" id="KW-1185">Reference proteome</keyword>
<dbReference type="AlphaFoldDB" id="A0A835XHF8"/>
<feature type="compositionally biased region" description="Low complexity" evidence="1">
    <location>
        <begin position="98"/>
        <end position="125"/>
    </location>
</feature>
<dbReference type="Proteomes" id="UP000612055">
    <property type="component" value="Unassembled WGS sequence"/>
</dbReference>
<reference evidence="2" key="1">
    <citation type="journal article" date="2020" name="bioRxiv">
        <title>Comparative genomics of Chlamydomonas.</title>
        <authorList>
            <person name="Craig R.J."/>
            <person name="Hasan A.R."/>
            <person name="Ness R.W."/>
            <person name="Keightley P.D."/>
        </authorList>
    </citation>
    <scope>NUCLEOTIDE SEQUENCE</scope>
    <source>
        <strain evidence="2">CCAP 11/70</strain>
    </source>
</reference>
<organism evidence="2 3">
    <name type="scientific">Edaphochlamys debaryana</name>
    <dbReference type="NCBI Taxonomy" id="47281"/>
    <lineage>
        <taxon>Eukaryota</taxon>
        <taxon>Viridiplantae</taxon>
        <taxon>Chlorophyta</taxon>
        <taxon>core chlorophytes</taxon>
        <taxon>Chlorophyceae</taxon>
        <taxon>CS clade</taxon>
        <taxon>Chlamydomonadales</taxon>
        <taxon>Chlamydomonadales incertae sedis</taxon>
        <taxon>Edaphochlamys</taxon>
    </lineage>
</organism>
<gene>
    <name evidence="2" type="ORF">HYH03_017661</name>
</gene>
<dbReference type="EMBL" id="JAEHOE010000175">
    <property type="protein sequence ID" value="KAG2483479.1"/>
    <property type="molecule type" value="Genomic_DNA"/>
</dbReference>
<name>A0A835XHF8_9CHLO</name>
<feature type="region of interest" description="Disordered" evidence="1">
    <location>
        <begin position="399"/>
        <end position="419"/>
    </location>
</feature>
<comment type="caution">
    <text evidence="2">The sequence shown here is derived from an EMBL/GenBank/DDBJ whole genome shotgun (WGS) entry which is preliminary data.</text>
</comment>
<evidence type="ECO:0000256" key="1">
    <source>
        <dbReference type="SAM" id="MobiDB-lite"/>
    </source>
</evidence>
<evidence type="ECO:0000313" key="2">
    <source>
        <dbReference type="EMBL" id="KAG2483479.1"/>
    </source>
</evidence>
<feature type="region of interest" description="Disordered" evidence="1">
    <location>
        <begin position="59"/>
        <end position="238"/>
    </location>
</feature>
<protein>
    <submittedName>
        <fullName evidence="2">Uncharacterized protein</fullName>
    </submittedName>
</protein>
<feature type="region of interest" description="Disordered" evidence="1">
    <location>
        <begin position="483"/>
        <end position="521"/>
    </location>
</feature>
<feature type="compositionally biased region" description="Polar residues" evidence="1">
    <location>
        <begin position="67"/>
        <end position="79"/>
    </location>
</feature>
<accession>A0A835XHF8</accession>
<feature type="compositionally biased region" description="Low complexity" evidence="1">
    <location>
        <begin position="405"/>
        <end position="419"/>
    </location>
</feature>
<sequence length="521" mass="54696">MPSAETCACLVHHRSYRSQVESFINAAVALEPALPLLQTLALTLTREICSCPDRAERKKAASKDQESTSVPEESSQQAQVACASPVPSALPPAQPSSEAQGPAVAADAVPAAAPAEPAPACAQACSGEGSDAGPSQAPARAEPTAPGPDVNEPGARVQPAPRSALRTGLTWRDVASGRRSHSGSEGAPASISEGADSPPDAPAAPAPASTASSDFGWGDAVAATPEPEPEPELAVPDWSGPMAALQASLRRLARKKGHLPQLEPLIVALPAWAARTGQRALDVGKAAAAKAAAKAAKHAKACEQFYARQAAYQELKMKQMMRKWERRQAAMDARAKRRGATVALSGRRRNRNRHAKRLPYREPTTILPCQGPYAAYRWPPVQLTMRALKGDPEAVAALQRDARQEPAAPQAPEQPRRLSPLALSRLESGDVDLAEAFEAKLHLDGRNPRAGGHGAGAKGRSHEAAGGLALRRAADGEGATIVVTHPTASGPKSHGHTRARADRPAAQVRTSKQAPTYWPYK</sequence>
<evidence type="ECO:0000313" key="3">
    <source>
        <dbReference type="Proteomes" id="UP000612055"/>
    </source>
</evidence>
<proteinExistence type="predicted"/>